<dbReference type="EMBL" id="CM037022">
    <property type="protein sequence ID" value="KAH7667569.1"/>
    <property type="molecule type" value="Genomic_DNA"/>
</dbReference>
<protein>
    <submittedName>
        <fullName evidence="1">Leucine-rich repeat protein</fullName>
    </submittedName>
</protein>
<organism evidence="1 2">
    <name type="scientific">Dioscorea alata</name>
    <name type="common">Purple yam</name>
    <dbReference type="NCBI Taxonomy" id="55571"/>
    <lineage>
        <taxon>Eukaryota</taxon>
        <taxon>Viridiplantae</taxon>
        <taxon>Streptophyta</taxon>
        <taxon>Embryophyta</taxon>
        <taxon>Tracheophyta</taxon>
        <taxon>Spermatophyta</taxon>
        <taxon>Magnoliopsida</taxon>
        <taxon>Liliopsida</taxon>
        <taxon>Dioscoreales</taxon>
        <taxon>Dioscoreaceae</taxon>
        <taxon>Dioscorea</taxon>
    </lineage>
</organism>
<proteinExistence type="predicted"/>
<evidence type="ECO:0000313" key="2">
    <source>
        <dbReference type="Proteomes" id="UP000827976"/>
    </source>
</evidence>
<gene>
    <name evidence="1" type="ORF">IHE45_12G068300</name>
</gene>
<evidence type="ECO:0000313" key="1">
    <source>
        <dbReference type="EMBL" id="KAH7667569.1"/>
    </source>
</evidence>
<accession>A0ACB7V367</accession>
<sequence>MNPRTVLLLVLVSLVSSQAHQCRSDQALALLQLKNDFSSMISLSPAWIPDTNCCNWDGIICDAASGFVISLDLSNHNISGKIGSSLFELTSLQRLNLANNFYESPLPPVGFEKLGDLTYLNLSNSWFTGQIPGGISRLKKLVSLDLSTYFFDGGELETPDLGELIGGLSNLQKLYLDGVDLSNNSKDWCQVIAKSAPGLQALSLSGCSLSGPIHESLSKLQNLSVIHLDSNNLLSEVPEFFGNFLHLNELSLNYCKLHGLFPNKTFQLKNLRVLELAGNSKLLGFLPVFPKHSPLESLDIGSTNFSGTLPESLGNLKSLKKLYLMDCHFSGLIPHSIGNLSQLVYLDLSLNGFTGAIPPLVGGERISEIVLSHNDLTGMIPHSFGRLQNLRRLQLEYNSLSGSIPVTLFALPSLQVLLLNQNKLSGQLEEIPEASLLLDAVDLSDNELQGDIPKSIIKLSNLKYLSLASNNFSGMLELDLIGRMINLSYLDLSSNKLSILNGSGDSSLLFPSVTTLKLVSCNLIMIPPFLEHKRNMVFLDLSNNQIGGAIPKWIWSIGKSTLHYWNLSYNCLSYLNLSYNLFTYVDVPYVPPLNFSMYSSMILDLHSNLLQGPVPLPPPNTVILDYSNNSFTSSIPSNISSYLNWGLIFFSLSNNNLTGSIPIFICNATYLRVLDLSDNSFTGSIPECLLSEVSDLQVLNLKGNQLQGPLPQNVSSQCSLRTLNLNNNKLEGQLPRSLANCGSIQVLDLGHNKFVDSFPHWLGNISALKALVLRSNEFYGRLGHPLGRNYTFPKLQIFDISSNNFSGPLPHEFFENLKAMMIDPKLSDLTIGVEYLHLGSSNRYQDSITVTFKGLVLTFVKTLAILRSIDLSNNRFEGSLPKTLGNLASLLMLNMSHNNFTGPIPSELGNLVQLEELDLSCNQLSEAIPRTLVSLHFLSFLDLSYNKLVGRIPLDSQFSTFSNTSFEGNAGLCGSPLSKQCADSSPPSPTYLFSESDHEPNWLFIFVELGFIVGLAIVFGPLMLWRSWRTWYFESVDRLLSYHP</sequence>
<dbReference type="Proteomes" id="UP000827976">
    <property type="component" value="Chromosome 12"/>
</dbReference>
<keyword evidence="2" id="KW-1185">Reference proteome</keyword>
<name>A0ACB7V367_DIOAL</name>
<comment type="caution">
    <text evidence="1">The sequence shown here is derived from an EMBL/GenBank/DDBJ whole genome shotgun (WGS) entry which is preliminary data.</text>
</comment>
<reference evidence="2" key="1">
    <citation type="journal article" date="2022" name="Nat. Commun.">
        <title>Chromosome evolution and the genetic basis of agronomically important traits in greater yam.</title>
        <authorList>
            <person name="Bredeson J.V."/>
            <person name="Lyons J.B."/>
            <person name="Oniyinde I.O."/>
            <person name="Okereke N.R."/>
            <person name="Kolade O."/>
            <person name="Nnabue I."/>
            <person name="Nwadili C.O."/>
            <person name="Hribova E."/>
            <person name="Parker M."/>
            <person name="Nwogha J."/>
            <person name="Shu S."/>
            <person name="Carlson J."/>
            <person name="Kariba R."/>
            <person name="Muthemba S."/>
            <person name="Knop K."/>
            <person name="Barton G.J."/>
            <person name="Sherwood A.V."/>
            <person name="Lopez-Montes A."/>
            <person name="Asiedu R."/>
            <person name="Jamnadass R."/>
            <person name="Muchugi A."/>
            <person name="Goodstein D."/>
            <person name="Egesi C.N."/>
            <person name="Featherston J."/>
            <person name="Asfaw A."/>
            <person name="Simpson G.G."/>
            <person name="Dolezel J."/>
            <person name="Hendre P.S."/>
            <person name="Van Deynze A."/>
            <person name="Kumar P.L."/>
            <person name="Obidiegwu J.E."/>
            <person name="Bhattacharjee R."/>
            <person name="Rokhsar D.S."/>
        </authorList>
    </citation>
    <scope>NUCLEOTIDE SEQUENCE [LARGE SCALE GENOMIC DNA]</scope>
    <source>
        <strain evidence="2">cv. TDa95/00328</strain>
    </source>
</reference>